<evidence type="ECO:0000313" key="4">
    <source>
        <dbReference type="Proteomes" id="UP000266152"/>
    </source>
</evidence>
<dbReference type="Pfam" id="PF13391">
    <property type="entry name" value="HNH_2"/>
    <property type="match status" value="1"/>
</dbReference>
<feature type="domain" description="HNH nuclease" evidence="2">
    <location>
        <begin position="204"/>
        <end position="287"/>
    </location>
</feature>
<dbReference type="EMBL" id="PXOF01000004">
    <property type="protein sequence ID" value="RGP76510.1"/>
    <property type="molecule type" value="Genomic_DNA"/>
</dbReference>
<feature type="region of interest" description="Disordered" evidence="1">
    <location>
        <begin position="433"/>
        <end position="523"/>
    </location>
</feature>
<name>A0A395SVJ4_FUSSP</name>
<reference evidence="3 4" key="1">
    <citation type="journal article" date="2018" name="PLoS Pathog.">
        <title>Evolution of structural diversity of trichothecenes, a family of toxins produced by plant pathogenic and entomopathogenic fungi.</title>
        <authorList>
            <person name="Proctor R.H."/>
            <person name="McCormick S.P."/>
            <person name="Kim H.S."/>
            <person name="Cardoza R.E."/>
            <person name="Stanley A.M."/>
            <person name="Lindo L."/>
            <person name="Kelly A."/>
            <person name="Brown D.W."/>
            <person name="Lee T."/>
            <person name="Vaughan M.M."/>
            <person name="Alexander N.J."/>
            <person name="Busman M."/>
            <person name="Gutierrez S."/>
        </authorList>
    </citation>
    <scope>NUCLEOTIDE SEQUENCE [LARGE SCALE GENOMIC DNA]</scope>
    <source>
        <strain evidence="3 4">NRRL 3299</strain>
    </source>
</reference>
<keyword evidence="4" id="KW-1185">Reference proteome</keyword>
<feature type="non-terminal residue" evidence="3">
    <location>
        <position position="523"/>
    </location>
</feature>
<gene>
    <name evidence="3" type="ORF">FSPOR_185</name>
</gene>
<evidence type="ECO:0000256" key="1">
    <source>
        <dbReference type="SAM" id="MobiDB-lite"/>
    </source>
</evidence>
<evidence type="ECO:0000259" key="2">
    <source>
        <dbReference type="Pfam" id="PF13391"/>
    </source>
</evidence>
<feature type="region of interest" description="Disordered" evidence="1">
    <location>
        <begin position="132"/>
        <end position="193"/>
    </location>
</feature>
<feature type="compositionally biased region" description="Polar residues" evidence="1">
    <location>
        <begin position="493"/>
        <end position="505"/>
    </location>
</feature>
<dbReference type="AlphaFoldDB" id="A0A395SVJ4"/>
<dbReference type="Proteomes" id="UP000266152">
    <property type="component" value="Unassembled WGS sequence"/>
</dbReference>
<feature type="compositionally biased region" description="Polar residues" evidence="1">
    <location>
        <begin position="138"/>
        <end position="152"/>
    </location>
</feature>
<comment type="caution">
    <text evidence="3">The sequence shown here is derived from an EMBL/GenBank/DDBJ whole genome shotgun (WGS) entry which is preliminary data.</text>
</comment>
<organism evidence="3 4">
    <name type="scientific">Fusarium sporotrichioides</name>
    <dbReference type="NCBI Taxonomy" id="5514"/>
    <lineage>
        <taxon>Eukaryota</taxon>
        <taxon>Fungi</taxon>
        <taxon>Dikarya</taxon>
        <taxon>Ascomycota</taxon>
        <taxon>Pezizomycotina</taxon>
        <taxon>Sordariomycetes</taxon>
        <taxon>Hypocreomycetidae</taxon>
        <taxon>Hypocreales</taxon>
        <taxon>Nectriaceae</taxon>
        <taxon>Fusarium</taxon>
    </lineage>
</organism>
<feature type="compositionally biased region" description="Basic and acidic residues" evidence="1">
    <location>
        <begin position="507"/>
        <end position="517"/>
    </location>
</feature>
<feature type="compositionally biased region" description="Basic and acidic residues" evidence="1">
    <location>
        <begin position="468"/>
        <end position="480"/>
    </location>
</feature>
<proteinExistence type="predicted"/>
<dbReference type="InterPro" id="IPR003615">
    <property type="entry name" value="HNH_nuc"/>
</dbReference>
<evidence type="ECO:0000313" key="3">
    <source>
        <dbReference type="EMBL" id="RGP76510.1"/>
    </source>
</evidence>
<sequence>MGAPSTPEMHDLLDNFLHSDITQEQPHLVRAVKVLLQASPEYVKPTTLIPTDEVEIRREYAIKIEKRIIQGTPDFKFTAVHLAAVMITPLSNLQRHGYLSDRQPWQQLAHKMNSLACLVKRYLIKKPETPESYAVVEPTTTPDVPERSLSTTSKKRARSVSGKASSRKVRSTKKSEDPDAAYFPPDDGGEDQKELCRERDNNQCVFMHTAKGDCAHIIPRRWNDTEESVEMTRQVIDAARLFLDEDTYLEYENLFADRNNIRTTDKAWNMLYLNKQLHWYLDHASIGMKCLGIEHRADDDTKATVVVQLHWLHRTQYKPSETVTSQGDNNDFNKIVDGLRLFEKQEGPARVEPGGGMFAAVRVNDNVPLVSGHCVRVEMGVEDAEKAKVMFDLAWALGVVAAMSGAADWPNLLPDHEDWDDIKQKAAIQRWVQDQARHRPVDLPSQAPARPPRGLNLPLQAPELPPRSPERMPRSPRTPDRTIWPIGRPPAERSQSPTPLGTITNRPRLDTSPEKSKLLGTPI</sequence>
<accession>A0A395SVJ4</accession>
<protein>
    <recommendedName>
        <fullName evidence="2">HNH nuclease domain-containing protein</fullName>
    </recommendedName>
</protein>